<dbReference type="Gene3D" id="3.60.15.10">
    <property type="entry name" value="Ribonuclease Z/Hydroxyacylglutathione hydrolase-like"/>
    <property type="match status" value="1"/>
</dbReference>
<dbReference type="EMBL" id="VSZS01000056">
    <property type="protein sequence ID" value="TYR34346.1"/>
    <property type="molecule type" value="Genomic_DNA"/>
</dbReference>
<dbReference type="Proteomes" id="UP000323258">
    <property type="component" value="Unassembled WGS sequence"/>
</dbReference>
<dbReference type="OrthoDB" id="9773738at2"/>
<proteinExistence type="inferred from homology"/>
<keyword evidence="4" id="KW-0378">Hydrolase</keyword>
<evidence type="ECO:0000313" key="7">
    <source>
        <dbReference type="EMBL" id="TYR34346.1"/>
    </source>
</evidence>
<reference evidence="7 8" key="2">
    <citation type="submission" date="2019-09" db="EMBL/GenBank/DDBJ databases">
        <title>Mesorhizobium sp. MaA-C15 isolated from Microcystis aeruginosa.</title>
        <authorList>
            <person name="Jeong S.E."/>
            <person name="Jin H.M."/>
            <person name="Jeon C.O."/>
        </authorList>
    </citation>
    <scope>NUCLEOTIDE SEQUENCE [LARGE SCALE GENOMIC DNA]</scope>
    <source>
        <strain evidence="7 8">MaA-C15</strain>
    </source>
</reference>
<dbReference type="AlphaFoldDB" id="A0A5D4H0F0"/>
<evidence type="ECO:0000256" key="2">
    <source>
        <dbReference type="ARBA" id="ARBA00007749"/>
    </source>
</evidence>
<dbReference type="PANTHER" id="PTHR42978">
    <property type="entry name" value="QUORUM-QUENCHING LACTONASE YTNP-RELATED-RELATED"/>
    <property type="match status" value="1"/>
</dbReference>
<name>A0A5D4H0F0_9HYPH</name>
<dbReference type="SMART" id="SM00849">
    <property type="entry name" value="Lactamase_B"/>
    <property type="match status" value="1"/>
</dbReference>
<dbReference type="CDD" id="cd07729">
    <property type="entry name" value="AHL_lactonase_MBL-fold"/>
    <property type="match status" value="1"/>
</dbReference>
<dbReference type="RefSeq" id="WP_148913685.1">
    <property type="nucleotide sequence ID" value="NZ_VSZS01000056.1"/>
</dbReference>
<evidence type="ECO:0000256" key="1">
    <source>
        <dbReference type="ARBA" id="ARBA00001947"/>
    </source>
</evidence>
<dbReference type="InterPro" id="IPR001279">
    <property type="entry name" value="Metallo-B-lactamas"/>
</dbReference>
<protein>
    <submittedName>
        <fullName evidence="7">N-acyl homoserine lactonase family protein</fullName>
    </submittedName>
</protein>
<evidence type="ECO:0000259" key="6">
    <source>
        <dbReference type="SMART" id="SM00849"/>
    </source>
</evidence>
<comment type="similarity">
    <text evidence="2">Belongs to the metallo-beta-lactamase superfamily.</text>
</comment>
<organism evidence="7 8">
    <name type="scientific">Neoaquamicrobium microcysteis</name>
    <dbReference type="NCBI Taxonomy" id="2682781"/>
    <lineage>
        <taxon>Bacteria</taxon>
        <taxon>Pseudomonadati</taxon>
        <taxon>Pseudomonadota</taxon>
        <taxon>Alphaproteobacteria</taxon>
        <taxon>Hyphomicrobiales</taxon>
        <taxon>Phyllobacteriaceae</taxon>
        <taxon>Neoaquamicrobium</taxon>
    </lineage>
</organism>
<keyword evidence="8" id="KW-1185">Reference proteome</keyword>
<sequence>MKMDILSAGRLRMRKSIYMPAESKEEMVELPVVSVLLRHSAGNVLFDTGCAPQAADDPAGRWGGLAKVMQPIFSAADTVVHQLPKHGLSADDIDVVICSHLHPDHCGCNAAFGRATVFVHRAELAAARAEGADKQGYLPQEWDIAQGYSEIDGQKDLFDDGKIVLLPLPGHSPGLTAARVELERDGTFLLASDAAPMTRHVDEGYAPKNSWDMDLAVSALEEIKVQKDRGATVICGHDEAQWQQLSSRQEGFR</sequence>
<comment type="cofactor">
    <cofactor evidence="1">
        <name>Zn(2+)</name>
        <dbReference type="ChEBI" id="CHEBI:29105"/>
    </cofactor>
</comment>
<accession>A0A5D4H0F0</accession>
<feature type="domain" description="Metallo-beta-lactamase" evidence="6">
    <location>
        <begin position="31"/>
        <end position="237"/>
    </location>
</feature>
<keyword evidence="5" id="KW-0862">Zinc</keyword>
<dbReference type="PANTHER" id="PTHR42978:SF2">
    <property type="entry name" value="102 KBASES UNSTABLE REGION: FROM 1 TO 119443"/>
    <property type="match status" value="1"/>
</dbReference>
<dbReference type="GO" id="GO:0016787">
    <property type="term" value="F:hydrolase activity"/>
    <property type="evidence" value="ECO:0007669"/>
    <property type="project" value="UniProtKB-KW"/>
</dbReference>
<evidence type="ECO:0000256" key="3">
    <source>
        <dbReference type="ARBA" id="ARBA00022723"/>
    </source>
</evidence>
<dbReference type="InterPro" id="IPR051013">
    <property type="entry name" value="MBL_superfamily_lactonases"/>
</dbReference>
<comment type="caution">
    <text evidence="7">The sequence shown here is derived from an EMBL/GenBank/DDBJ whole genome shotgun (WGS) entry which is preliminary data.</text>
</comment>
<dbReference type="Pfam" id="PF00753">
    <property type="entry name" value="Lactamase_B"/>
    <property type="match status" value="1"/>
</dbReference>
<evidence type="ECO:0000313" key="8">
    <source>
        <dbReference type="Proteomes" id="UP000323258"/>
    </source>
</evidence>
<dbReference type="InterPro" id="IPR036866">
    <property type="entry name" value="RibonucZ/Hydroxyglut_hydro"/>
</dbReference>
<dbReference type="GO" id="GO:0046872">
    <property type="term" value="F:metal ion binding"/>
    <property type="evidence" value="ECO:0007669"/>
    <property type="project" value="UniProtKB-KW"/>
</dbReference>
<evidence type="ECO:0000256" key="4">
    <source>
        <dbReference type="ARBA" id="ARBA00022801"/>
    </source>
</evidence>
<gene>
    <name evidence="7" type="ORF">FY036_05445</name>
</gene>
<dbReference type="SUPFAM" id="SSF56281">
    <property type="entry name" value="Metallo-hydrolase/oxidoreductase"/>
    <property type="match status" value="1"/>
</dbReference>
<evidence type="ECO:0000256" key="5">
    <source>
        <dbReference type="ARBA" id="ARBA00022833"/>
    </source>
</evidence>
<keyword evidence="3" id="KW-0479">Metal-binding</keyword>
<reference evidence="7 8" key="1">
    <citation type="submission" date="2019-08" db="EMBL/GenBank/DDBJ databases">
        <authorList>
            <person name="Seo Y.L."/>
        </authorList>
    </citation>
    <scope>NUCLEOTIDE SEQUENCE [LARGE SCALE GENOMIC DNA]</scope>
    <source>
        <strain evidence="7 8">MaA-C15</strain>
    </source>
</reference>